<comment type="caution">
    <text evidence="5">The sequence shown here is derived from an EMBL/GenBank/DDBJ whole genome shotgun (WGS) entry which is preliminary data.</text>
</comment>
<feature type="domain" description="Lipid-binding serum glycoprotein N-terminal" evidence="3">
    <location>
        <begin position="152"/>
        <end position="362"/>
    </location>
</feature>
<evidence type="ECO:0000256" key="2">
    <source>
        <dbReference type="ARBA" id="ARBA00023157"/>
    </source>
</evidence>
<proteinExistence type="inferred from homology"/>
<evidence type="ECO:0000313" key="6">
    <source>
        <dbReference type="Proteomes" id="UP001303046"/>
    </source>
</evidence>
<keyword evidence="2" id="KW-1015">Disulfide bond</keyword>
<dbReference type="SMART" id="SM00328">
    <property type="entry name" value="BPI1"/>
    <property type="match status" value="1"/>
</dbReference>
<keyword evidence="6" id="KW-1185">Reference proteome</keyword>
<accession>A0ABR1DLH0</accession>
<dbReference type="InterPro" id="IPR032942">
    <property type="entry name" value="BPI/LBP/Plunc"/>
</dbReference>
<name>A0ABR1DLH0_NECAM</name>
<reference evidence="5 6" key="1">
    <citation type="submission" date="2023-08" db="EMBL/GenBank/DDBJ databases">
        <title>A Necator americanus chromosomal reference genome.</title>
        <authorList>
            <person name="Ilik V."/>
            <person name="Petrzelkova K.J."/>
            <person name="Pardy F."/>
            <person name="Fuh T."/>
            <person name="Niatou-Singa F.S."/>
            <person name="Gouil Q."/>
            <person name="Baker L."/>
            <person name="Ritchie M.E."/>
            <person name="Jex A.R."/>
            <person name="Gazzola D."/>
            <person name="Li H."/>
            <person name="Toshio Fujiwara R."/>
            <person name="Zhan B."/>
            <person name="Aroian R.V."/>
            <person name="Pafco B."/>
            <person name="Schwarz E.M."/>
        </authorList>
    </citation>
    <scope>NUCLEOTIDE SEQUENCE [LARGE SCALE GENOMIC DNA]</scope>
    <source>
        <strain evidence="5 6">Aroian</strain>
        <tissue evidence="5">Whole animal</tissue>
    </source>
</reference>
<dbReference type="InterPro" id="IPR017943">
    <property type="entry name" value="Bactericidal_perm-incr_a/b_dom"/>
</dbReference>
<dbReference type="Gene3D" id="3.15.20.10">
    <property type="entry name" value="Bactericidal permeability-increasing protein, domain 2"/>
    <property type="match status" value="1"/>
</dbReference>
<protein>
    <recommendedName>
        <fullName evidence="7">LBP / BPI / CETP family protein</fullName>
    </recommendedName>
</protein>
<organism evidence="5 6">
    <name type="scientific">Necator americanus</name>
    <name type="common">Human hookworm</name>
    <dbReference type="NCBI Taxonomy" id="51031"/>
    <lineage>
        <taxon>Eukaryota</taxon>
        <taxon>Metazoa</taxon>
        <taxon>Ecdysozoa</taxon>
        <taxon>Nematoda</taxon>
        <taxon>Chromadorea</taxon>
        <taxon>Rhabditida</taxon>
        <taxon>Rhabditina</taxon>
        <taxon>Rhabditomorpha</taxon>
        <taxon>Strongyloidea</taxon>
        <taxon>Ancylostomatidae</taxon>
        <taxon>Bunostominae</taxon>
        <taxon>Necator</taxon>
    </lineage>
</organism>
<sequence length="650" mass="73656">MSGTSLDPATYNPISTVSPGFPYHIRFSICTEVWINARCRCLSITTRNYKTTTLTDDDDDEQDRRHQCVTQLIRTASADFGTSIEERRKSRAGERVSFIGLHVTEDSGSKMIYILLFCLLMVLDVGSQQYEKEYSPLLDQNTSPLNPGIHLRLMPTGLAYMREIGMKVVNDQILKLSLPTIRERIENGEVSIYSAHISKYWPPQEYSLDLIEPNMFQWSMSKMHIRAAGEFQASIANPLLLTVPISGYFEALLGHVALTISVRLESIGYVDLNVRNTGVITDFFINAFKAFLIAHFKPQVEQRMCKMIETIINQDMNRLLTTMPLKVRINENDLDIIGQTFGIARPKSKLGQHGLKNFTLIHFVQNLREKNLLLDYQLTADPFVQNGAIAMLAKGEISWRGNGGTPFYPPNVRIPIPHGVHMVEFFATDYIANSMLYHAYKQHLMDVIVGPESSPQLKDLLFTSCGTGFCIGEFLGALGDQYPNRQVEVVFTARKAPLIVFVENRARFRLHGRMNMFVRPNNAQQVKEMIIRSDTTLTANVNMWINNTKVVGNATIENLDFKLLETKINDVDQASFGDLGLFGAEFLEKLLTEILQLGITMPSMQGVQLKSPRLSFHERYLRVQTYFKLDETFTGDLVRTAVRQTLSHVG</sequence>
<dbReference type="InterPro" id="IPR017942">
    <property type="entry name" value="Lipid-bd_serum_glycop_N"/>
</dbReference>
<dbReference type="PANTHER" id="PTHR10504:SF137">
    <property type="entry name" value="BPI FOLD-CONTAINING FAMILY C PROTEIN"/>
    <property type="match status" value="1"/>
</dbReference>
<dbReference type="Proteomes" id="UP001303046">
    <property type="component" value="Unassembled WGS sequence"/>
</dbReference>
<feature type="domain" description="Lipid-binding serum glycoprotein C-terminal" evidence="4">
    <location>
        <begin position="417"/>
        <end position="625"/>
    </location>
</feature>
<dbReference type="Pfam" id="PF01273">
    <property type="entry name" value="LBP_BPI_CETP"/>
    <property type="match status" value="1"/>
</dbReference>
<dbReference type="Pfam" id="PF02886">
    <property type="entry name" value="LBP_BPI_CETP_C"/>
    <property type="match status" value="1"/>
</dbReference>
<dbReference type="SUPFAM" id="SSF55394">
    <property type="entry name" value="Bactericidal permeability-increasing protein, BPI"/>
    <property type="match status" value="2"/>
</dbReference>
<evidence type="ECO:0000256" key="1">
    <source>
        <dbReference type="ARBA" id="ARBA00007292"/>
    </source>
</evidence>
<gene>
    <name evidence="5" type="primary">Necator_chrIV.g16273</name>
    <name evidence="5" type="ORF">RB195_002977</name>
</gene>
<dbReference type="SMART" id="SM00329">
    <property type="entry name" value="BPI2"/>
    <property type="match status" value="1"/>
</dbReference>
<dbReference type="InterPro" id="IPR001124">
    <property type="entry name" value="Lipid-bd_serum_glycop_C"/>
</dbReference>
<dbReference type="Gene3D" id="3.15.10.10">
    <property type="entry name" value="Bactericidal permeability-increasing protein, domain 1"/>
    <property type="match status" value="1"/>
</dbReference>
<evidence type="ECO:0000259" key="4">
    <source>
        <dbReference type="SMART" id="SM00329"/>
    </source>
</evidence>
<evidence type="ECO:0008006" key="7">
    <source>
        <dbReference type="Google" id="ProtNLM"/>
    </source>
</evidence>
<dbReference type="PANTHER" id="PTHR10504">
    <property type="entry name" value="BACTERICIDAL PERMEABILITY-INCREASING BPI PROTEIN-RELATED"/>
    <property type="match status" value="1"/>
</dbReference>
<comment type="similarity">
    <text evidence="1">Belongs to the BPI/LBP/Plunc superfamily. BPI/LBP family.</text>
</comment>
<evidence type="ECO:0000259" key="3">
    <source>
        <dbReference type="SMART" id="SM00328"/>
    </source>
</evidence>
<evidence type="ECO:0000313" key="5">
    <source>
        <dbReference type="EMBL" id="KAK6751312.1"/>
    </source>
</evidence>
<dbReference type="EMBL" id="JAVFWL010000004">
    <property type="protein sequence ID" value="KAK6751312.1"/>
    <property type="molecule type" value="Genomic_DNA"/>
</dbReference>